<sequence>MPRSVLVLLLIVLLAPAASAQWKLQGTVYDSSRTYPLEAVTVQATNGRGTVTDGSGHYSIEVSNRDSVWFSYLGKPTQKFPVRDIRDADHFDISLRVPMKLLKEVIVKKRDYRQDSIANRQAYAKAFDFQRPNLSTMTSMGPGGAGIDINELIRVFQFRKNKRAERFRTRLLQQEEEKYIDNRFSRTLIARLTGLKGEDLARFQERFRPTLEFTRYSSDYDFQLYIKLCHEVWQGKTPQRPVGF</sequence>
<keyword evidence="1" id="KW-0732">Signal</keyword>
<dbReference type="Pfam" id="PF13715">
    <property type="entry name" value="CarbopepD_reg_2"/>
    <property type="match status" value="1"/>
</dbReference>
<evidence type="ECO:0000313" key="3">
    <source>
        <dbReference type="Proteomes" id="UP001501725"/>
    </source>
</evidence>
<protein>
    <recommendedName>
        <fullName evidence="4">Carboxypeptidase-like regulatory domain-containing protein</fullName>
    </recommendedName>
</protein>
<reference evidence="3" key="1">
    <citation type="journal article" date="2019" name="Int. J. Syst. Evol. Microbiol.">
        <title>The Global Catalogue of Microorganisms (GCM) 10K type strain sequencing project: providing services to taxonomists for standard genome sequencing and annotation.</title>
        <authorList>
            <consortium name="The Broad Institute Genomics Platform"/>
            <consortium name="The Broad Institute Genome Sequencing Center for Infectious Disease"/>
            <person name="Wu L."/>
            <person name="Ma J."/>
        </authorList>
    </citation>
    <scope>NUCLEOTIDE SEQUENCE [LARGE SCALE GENOMIC DNA]</scope>
    <source>
        <strain evidence="3">JCM 17919</strain>
    </source>
</reference>
<feature type="chain" id="PRO_5046965735" description="Carboxypeptidase-like regulatory domain-containing protein" evidence="1">
    <location>
        <begin position="21"/>
        <end position="244"/>
    </location>
</feature>
<dbReference type="InterPro" id="IPR008969">
    <property type="entry name" value="CarboxyPept-like_regulatory"/>
</dbReference>
<proteinExistence type="predicted"/>
<name>A0ABP8HTV5_9BACT</name>
<organism evidence="2 3">
    <name type="scientific">Flaviaesturariibacter amylovorans</name>
    <dbReference type="NCBI Taxonomy" id="1084520"/>
    <lineage>
        <taxon>Bacteria</taxon>
        <taxon>Pseudomonadati</taxon>
        <taxon>Bacteroidota</taxon>
        <taxon>Chitinophagia</taxon>
        <taxon>Chitinophagales</taxon>
        <taxon>Chitinophagaceae</taxon>
        <taxon>Flaviaestuariibacter</taxon>
    </lineage>
</organism>
<feature type="signal peptide" evidence="1">
    <location>
        <begin position="1"/>
        <end position="20"/>
    </location>
</feature>
<keyword evidence="3" id="KW-1185">Reference proteome</keyword>
<gene>
    <name evidence="2" type="ORF">GCM10023184_45510</name>
</gene>
<evidence type="ECO:0008006" key="4">
    <source>
        <dbReference type="Google" id="ProtNLM"/>
    </source>
</evidence>
<accession>A0ABP8HTV5</accession>
<comment type="caution">
    <text evidence="2">The sequence shown here is derived from an EMBL/GenBank/DDBJ whole genome shotgun (WGS) entry which is preliminary data.</text>
</comment>
<dbReference type="RefSeq" id="WP_345258328.1">
    <property type="nucleotide sequence ID" value="NZ_BAABGY010000019.1"/>
</dbReference>
<dbReference type="SUPFAM" id="SSF49464">
    <property type="entry name" value="Carboxypeptidase regulatory domain-like"/>
    <property type="match status" value="1"/>
</dbReference>
<evidence type="ECO:0000313" key="2">
    <source>
        <dbReference type="EMBL" id="GAA4344337.1"/>
    </source>
</evidence>
<dbReference type="EMBL" id="BAABGY010000019">
    <property type="protein sequence ID" value="GAA4344337.1"/>
    <property type="molecule type" value="Genomic_DNA"/>
</dbReference>
<dbReference type="Proteomes" id="UP001501725">
    <property type="component" value="Unassembled WGS sequence"/>
</dbReference>
<evidence type="ECO:0000256" key="1">
    <source>
        <dbReference type="SAM" id="SignalP"/>
    </source>
</evidence>